<feature type="compositionally biased region" description="Low complexity" evidence="1">
    <location>
        <begin position="49"/>
        <end position="63"/>
    </location>
</feature>
<reference evidence="2" key="1">
    <citation type="submission" date="2018-04" db="EMBL/GenBank/DDBJ databases">
        <title>WGS assembly of Panicum hallii.</title>
        <authorList>
            <person name="Lovell J."/>
            <person name="Jenkins J."/>
            <person name="Lowry D."/>
            <person name="Mamidi S."/>
            <person name="Sreedasyam A."/>
            <person name="Weng X."/>
            <person name="Barry K."/>
            <person name="Bonette J."/>
            <person name="Campitelli B."/>
            <person name="Daum C."/>
            <person name="Gordon S."/>
            <person name="Gould B."/>
            <person name="Lipzen A."/>
            <person name="Macqueen A."/>
            <person name="Palacio-Mejia J."/>
            <person name="Plott C."/>
            <person name="Shakirov E."/>
            <person name="Shu S."/>
            <person name="Yoshinaga Y."/>
            <person name="Zane M."/>
            <person name="Rokhsar D."/>
            <person name="Grimwood J."/>
            <person name="Schmutz J."/>
            <person name="Juenger T."/>
        </authorList>
    </citation>
    <scope>NUCLEOTIDE SEQUENCE [LARGE SCALE GENOMIC DNA]</scope>
    <source>
        <strain evidence="2">FIL2</strain>
    </source>
</reference>
<evidence type="ECO:0000256" key="1">
    <source>
        <dbReference type="SAM" id="MobiDB-lite"/>
    </source>
</evidence>
<protein>
    <submittedName>
        <fullName evidence="2">Uncharacterized protein</fullName>
    </submittedName>
</protein>
<dbReference type="EMBL" id="CM008050">
    <property type="protein sequence ID" value="PAN29567.2"/>
    <property type="molecule type" value="Genomic_DNA"/>
</dbReference>
<name>A0A2S3HTP0_9POAL</name>
<evidence type="ECO:0000313" key="2">
    <source>
        <dbReference type="EMBL" id="PAN29567.2"/>
    </source>
</evidence>
<dbReference type="Gramene" id="PAN29567">
    <property type="protein sequence ID" value="PAN29567"/>
    <property type="gene ID" value="PAHAL_5G234400"/>
</dbReference>
<dbReference type="AlphaFoldDB" id="A0A2S3HTP0"/>
<accession>A0A2S3HTP0</accession>
<feature type="compositionally biased region" description="Gly residues" evidence="1">
    <location>
        <begin position="10"/>
        <end position="20"/>
    </location>
</feature>
<dbReference type="Proteomes" id="UP000243499">
    <property type="component" value="Chromosome 5"/>
</dbReference>
<gene>
    <name evidence="2" type="ORF">PAHAL_5G234400</name>
</gene>
<proteinExistence type="predicted"/>
<sequence length="212" mass="22578">MTTFTKQVPRGGGGGGGWRGAGRTWSSCLSSPCRDARPRAVTPVDRGHSSSSTNRLRLTLRARAPPPQHPRCSQQRRSIGRLPPGVAASQLIDRSVSAGSACYASAKGIIGAGPAQDRRRHAPRRGRARARGHLFLSSPAAEEGYHADKKPPTASVRPGPAGGDSDACGGYSLRWLGVDVYVRRAWRRPGRVRNVPVHVRLRPAHHAGTVAG</sequence>
<organism evidence="2">
    <name type="scientific">Panicum hallii</name>
    <dbReference type="NCBI Taxonomy" id="206008"/>
    <lineage>
        <taxon>Eukaryota</taxon>
        <taxon>Viridiplantae</taxon>
        <taxon>Streptophyta</taxon>
        <taxon>Embryophyta</taxon>
        <taxon>Tracheophyta</taxon>
        <taxon>Spermatophyta</taxon>
        <taxon>Magnoliopsida</taxon>
        <taxon>Liliopsida</taxon>
        <taxon>Poales</taxon>
        <taxon>Poaceae</taxon>
        <taxon>PACMAD clade</taxon>
        <taxon>Panicoideae</taxon>
        <taxon>Panicodae</taxon>
        <taxon>Paniceae</taxon>
        <taxon>Panicinae</taxon>
        <taxon>Panicum</taxon>
        <taxon>Panicum sect. Panicum</taxon>
    </lineage>
</organism>
<feature type="region of interest" description="Disordered" evidence="1">
    <location>
        <begin position="1"/>
        <end position="82"/>
    </location>
</feature>
<feature type="region of interest" description="Disordered" evidence="1">
    <location>
        <begin position="138"/>
        <end position="164"/>
    </location>
</feature>